<evidence type="ECO:0000313" key="2">
    <source>
        <dbReference type="Proteomes" id="UP000824120"/>
    </source>
</evidence>
<evidence type="ECO:0000313" key="1">
    <source>
        <dbReference type="EMBL" id="KAG5622707.1"/>
    </source>
</evidence>
<accession>A0A9J6AEA1</accession>
<protein>
    <submittedName>
        <fullName evidence="1">Uncharacterized protein</fullName>
    </submittedName>
</protein>
<dbReference type="AlphaFoldDB" id="A0A9J6AEA1"/>
<gene>
    <name evidence="1" type="ORF">H5410_007925</name>
</gene>
<comment type="caution">
    <text evidence="1">The sequence shown here is derived from an EMBL/GenBank/DDBJ whole genome shotgun (WGS) entry which is preliminary data.</text>
</comment>
<keyword evidence="2" id="KW-1185">Reference proteome</keyword>
<sequence>MCLRSLKNNDNSHLFSLHVKASYTLHPLLSMDKLMQLLGFNERAIQQVEVCDCCKKKQLTRLVLYLKMVAQPSISDVSFTINLCLHPPHFSCEPRQQHLPPVTGVSVFQNPSRNKMDNTSNSVLSNLISHPAVLI</sequence>
<dbReference type="EMBL" id="JACXVP010000002">
    <property type="protein sequence ID" value="KAG5622707.1"/>
    <property type="molecule type" value="Genomic_DNA"/>
</dbReference>
<dbReference type="Proteomes" id="UP000824120">
    <property type="component" value="Chromosome 2"/>
</dbReference>
<proteinExistence type="predicted"/>
<reference evidence="1 2" key="1">
    <citation type="submission" date="2020-09" db="EMBL/GenBank/DDBJ databases">
        <title>De no assembly of potato wild relative species, Solanum commersonii.</title>
        <authorList>
            <person name="Cho K."/>
        </authorList>
    </citation>
    <scope>NUCLEOTIDE SEQUENCE [LARGE SCALE GENOMIC DNA]</scope>
    <source>
        <strain evidence="1">LZ3.2</strain>
        <tissue evidence="1">Leaf</tissue>
    </source>
</reference>
<organism evidence="1 2">
    <name type="scientific">Solanum commersonii</name>
    <name type="common">Commerson's wild potato</name>
    <name type="synonym">Commerson's nightshade</name>
    <dbReference type="NCBI Taxonomy" id="4109"/>
    <lineage>
        <taxon>Eukaryota</taxon>
        <taxon>Viridiplantae</taxon>
        <taxon>Streptophyta</taxon>
        <taxon>Embryophyta</taxon>
        <taxon>Tracheophyta</taxon>
        <taxon>Spermatophyta</taxon>
        <taxon>Magnoliopsida</taxon>
        <taxon>eudicotyledons</taxon>
        <taxon>Gunneridae</taxon>
        <taxon>Pentapetalae</taxon>
        <taxon>asterids</taxon>
        <taxon>lamiids</taxon>
        <taxon>Solanales</taxon>
        <taxon>Solanaceae</taxon>
        <taxon>Solanoideae</taxon>
        <taxon>Solaneae</taxon>
        <taxon>Solanum</taxon>
    </lineage>
</organism>
<name>A0A9J6AEA1_SOLCO</name>